<dbReference type="EMBL" id="JAVDVQ010000001">
    <property type="protein sequence ID" value="MDR7081074.1"/>
    <property type="molecule type" value="Genomic_DNA"/>
</dbReference>
<feature type="region of interest" description="Disordered" evidence="1">
    <location>
        <begin position="295"/>
        <end position="380"/>
    </location>
</feature>
<evidence type="ECO:0000313" key="3">
    <source>
        <dbReference type="Proteomes" id="UP001252243"/>
    </source>
</evidence>
<evidence type="ECO:0000256" key="1">
    <source>
        <dbReference type="SAM" id="MobiDB-lite"/>
    </source>
</evidence>
<dbReference type="Pfam" id="PF13830">
    <property type="entry name" value="DUF4192"/>
    <property type="match status" value="1"/>
</dbReference>
<comment type="caution">
    <text evidence="2">The sequence shown here is derived from an EMBL/GenBank/DDBJ whole genome shotgun (WGS) entry which is preliminary data.</text>
</comment>
<dbReference type="InterPro" id="IPR025447">
    <property type="entry name" value="DUF4192"/>
</dbReference>
<reference evidence="2 3" key="1">
    <citation type="submission" date="2023-07" db="EMBL/GenBank/DDBJ databases">
        <title>Sorghum-associated microbial communities from plants grown in Nebraska, USA.</title>
        <authorList>
            <person name="Schachtman D."/>
        </authorList>
    </citation>
    <scope>NUCLEOTIDE SEQUENCE [LARGE SCALE GENOMIC DNA]</scope>
    <source>
        <strain evidence="2 3">BE167</strain>
    </source>
</reference>
<keyword evidence="3" id="KW-1185">Reference proteome</keyword>
<evidence type="ECO:0000313" key="2">
    <source>
        <dbReference type="EMBL" id="MDR7081074.1"/>
    </source>
</evidence>
<protein>
    <recommendedName>
        <fullName evidence="4">DUF4192 domain-containing protein</fullName>
    </recommendedName>
</protein>
<evidence type="ECO:0008006" key="4">
    <source>
        <dbReference type="Google" id="ProtNLM"/>
    </source>
</evidence>
<proteinExistence type="predicted"/>
<gene>
    <name evidence="2" type="ORF">J2X01_000343</name>
</gene>
<feature type="compositionally biased region" description="Basic and acidic residues" evidence="1">
    <location>
        <begin position="308"/>
        <end position="318"/>
    </location>
</feature>
<dbReference type="Proteomes" id="UP001252243">
    <property type="component" value="Unassembled WGS sequence"/>
</dbReference>
<accession>A0ABU1U7B4</accession>
<organism evidence="2 3">
    <name type="scientific">Arthrobacter ginsengisoli</name>
    <dbReference type="NCBI Taxonomy" id="1356565"/>
    <lineage>
        <taxon>Bacteria</taxon>
        <taxon>Bacillati</taxon>
        <taxon>Actinomycetota</taxon>
        <taxon>Actinomycetes</taxon>
        <taxon>Micrococcales</taxon>
        <taxon>Micrococcaceae</taxon>
        <taxon>Arthrobacter</taxon>
    </lineage>
</organism>
<name>A0ABU1U7B4_9MICC</name>
<sequence>MLTMQGNRLCAALRMDAPFGADPLAHAQTLVSYLTADEAATGSILVIYTDENSSDNPRSYSEHVAALRTELDQAGMPLWDAWMVTSAVWVKYLWTNPLRCSEEPLDAISTSTGNAALVYAGSNVSGFTEPAPFTGDAGTREAIAAYRPDEWPEALEDSRDAWAQVLGNPATLTARTAQELSAAFQRPTTRDYLMTDAITSALDQFTSVLLGVFPTRPDWTRVDTAQEVAFELMKATPEGQRAPMLCLIGWLEWLKGKSNFAARYFKLALEDVTDYRLAVLLAELVNRGVVADCARNPGKSYARPKNPQPERLRPDPSRRGPTSAVGTFPQVRGGLPRSAPPAAGTLARRSPITSERAGTPATVKGHRHPTHQVRNPSCGR</sequence>